<evidence type="ECO:0000313" key="7">
    <source>
        <dbReference type="Proteomes" id="UP001152888"/>
    </source>
</evidence>
<dbReference type="InterPro" id="IPR000504">
    <property type="entry name" value="RRM_dom"/>
</dbReference>
<gene>
    <name evidence="6" type="ORF">ACAOBT_LOCUS29834</name>
</gene>
<evidence type="ECO:0000256" key="2">
    <source>
        <dbReference type="ARBA" id="ARBA00022884"/>
    </source>
</evidence>
<name>A0A9P0Q2J5_ACAOB</name>
<sequence length="294" mass="33073">MNNMVHCQLWMGSLEPYMTESFILSAFRKMGESPLNVKVMRNKFTGEAAGYCFVHFANDEEAIDAMHKLNGKPIPGTSPVVRFRLNNASNTGRSLVDREFSVWVGDLSPDVDDYSLYRVFSSKYNTIKTAKVILDNSGFSKGYGFVRFGSEEEMKDSLITMNGYIGLGLKALKICNAVPKPKGAMTNTVTTPNQPGGQAATNDYSQYYDPSTYWQNYASWQQQGYYDNTEHHPVQDTAGTMDLKKEGGDDLDLIEHTISLDVDKMNREKIDADCHLWDALESSKWLPMETLEVS</sequence>
<comment type="similarity">
    <text evidence="1">Belongs to the RRM TRSPAP family.</text>
</comment>
<proteinExistence type="inferred from homology"/>
<reference evidence="6" key="1">
    <citation type="submission" date="2022-03" db="EMBL/GenBank/DDBJ databases">
        <authorList>
            <person name="Sayadi A."/>
        </authorList>
    </citation>
    <scope>NUCLEOTIDE SEQUENCE</scope>
</reference>
<comment type="caution">
    <text evidence="6">The sequence shown here is derived from an EMBL/GenBank/DDBJ whole genome shotgun (WGS) entry which is preliminary data.</text>
</comment>
<dbReference type="PROSITE" id="PS50102">
    <property type="entry name" value="RRM"/>
    <property type="match status" value="2"/>
</dbReference>
<feature type="domain" description="RRM" evidence="5">
    <location>
        <begin position="100"/>
        <end position="179"/>
    </location>
</feature>
<dbReference type="EMBL" id="CAKOFQ010007766">
    <property type="protein sequence ID" value="CAH2007772.1"/>
    <property type="molecule type" value="Genomic_DNA"/>
</dbReference>
<dbReference type="OrthoDB" id="446113at2759"/>
<dbReference type="SMART" id="SM00360">
    <property type="entry name" value="RRM"/>
    <property type="match status" value="2"/>
</dbReference>
<evidence type="ECO:0000256" key="4">
    <source>
        <dbReference type="PROSITE-ProRule" id="PRU00176"/>
    </source>
</evidence>
<keyword evidence="7" id="KW-1185">Reference proteome</keyword>
<feature type="domain" description="RRM" evidence="5">
    <location>
        <begin position="7"/>
        <end position="88"/>
    </location>
</feature>
<dbReference type="FunFam" id="3.30.70.330:FF:000159">
    <property type="entry name" value="tRNA selenocysteine 1-associated protein 1"/>
    <property type="match status" value="1"/>
</dbReference>
<evidence type="ECO:0000313" key="6">
    <source>
        <dbReference type="EMBL" id="CAH2007772.1"/>
    </source>
</evidence>
<dbReference type="Gene3D" id="3.30.70.330">
    <property type="match status" value="2"/>
</dbReference>
<dbReference type="PANTHER" id="PTHR37457">
    <property type="entry name" value="TRNA SELENOCYSTEINE 1-ASSOCIATED PROTEIN 1-RELATED"/>
    <property type="match status" value="1"/>
</dbReference>
<dbReference type="Pfam" id="PF00076">
    <property type="entry name" value="RRM_1"/>
    <property type="match status" value="2"/>
</dbReference>
<accession>A0A9P0Q2J5</accession>
<dbReference type="GO" id="GO:0003723">
    <property type="term" value="F:RNA binding"/>
    <property type="evidence" value="ECO:0007669"/>
    <property type="project" value="UniProtKB-UniRule"/>
</dbReference>
<dbReference type="AlphaFoldDB" id="A0A9P0Q2J5"/>
<evidence type="ECO:0000256" key="1">
    <source>
        <dbReference type="ARBA" id="ARBA00008920"/>
    </source>
</evidence>
<dbReference type="Proteomes" id="UP001152888">
    <property type="component" value="Unassembled WGS sequence"/>
</dbReference>
<protein>
    <recommendedName>
        <fullName evidence="3">tRNA selenocysteine-associated protein 1</fullName>
    </recommendedName>
</protein>
<dbReference type="CDD" id="cd12345">
    <property type="entry name" value="RRM2_SECp43_like"/>
    <property type="match status" value="1"/>
</dbReference>
<dbReference type="SUPFAM" id="SSF54928">
    <property type="entry name" value="RNA-binding domain, RBD"/>
    <property type="match status" value="1"/>
</dbReference>
<keyword evidence="2 4" id="KW-0694">RNA-binding</keyword>
<evidence type="ECO:0000259" key="5">
    <source>
        <dbReference type="PROSITE" id="PS50102"/>
    </source>
</evidence>
<dbReference type="InterPro" id="IPR012677">
    <property type="entry name" value="Nucleotide-bd_a/b_plait_sf"/>
</dbReference>
<organism evidence="6 7">
    <name type="scientific">Acanthoscelides obtectus</name>
    <name type="common">Bean weevil</name>
    <name type="synonym">Bruchus obtectus</name>
    <dbReference type="NCBI Taxonomy" id="200917"/>
    <lineage>
        <taxon>Eukaryota</taxon>
        <taxon>Metazoa</taxon>
        <taxon>Ecdysozoa</taxon>
        <taxon>Arthropoda</taxon>
        <taxon>Hexapoda</taxon>
        <taxon>Insecta</taxon>
        <taxon>Pterygota</taxon>
        <taxon>Neoptera</taxon>
        <taxon>Endopterygota</taxon>
        <taxon>Coleoptera</taxon>
        <taxon>Polyphaga</taxon>
        <taxon>Cucujiformia</taxon>
        <taxon>Chrysomeloidea</taxon>
        <taxon>Chrysomelidae</taxon>
        <taxon>Bruchinae</taxon>
        <taxon>Bruchini</taxon>
        <taxon>Acanthoscelides</taxon>
    </lineage>
</organism>
<dbReference type="PANTHER" id="PTHR37457:SF3">
    <property type="entry name" value="TRNA SELENOCYSTEINE-ASSOCIATED PROTEIN 1"/>
    <property type="match status" value="1"/>
</dbReference>
<dbReference type="InterPro" id="IPR040434">
    <property type="entry name" value="TSAP1"/>
</dbReference>
<dbReference type="InterPro" id="IPR035979">
    <property type="entry name" value="RBD_domain_sf"/>
</dbReference>
<evidence type="ECO:0000256" key="3">
    <source>
        <dbReference type="ARBA" id="ARBA00033477"/>
    </source>
</evidence>